<dbReference type="GO" id="GO:0005524">
    <property type="term" value="F:ATP binding"/>
    <property type="evidence" value="ECO:0007669"/>
    <property type="project" value="UniProtKB-KW"/>
</dbReference>
<dbReference type="GO" id="GO:0032447">
    <property type="term" value="P:protein urmylation"/>
    <property type="evidence" value="ECO:0007669"/>
    <property type="project" value="UniProtKB-UniRule"/>
</dbReference>
<keyword evidence="1 6" id="KW-0963">Cytoplasm</keyword>
<dbReference type="PANTHER" id="PTHR11807">
    <property type="entry name" value="ATPASES OF THE PP SUPERFAMILY-RELATED"/>
    <property type="match status" value="1"/>
</dbReference>
<evidence type="ECO:0000256" key="1">
    <source>
        <dbReference type="ARBA" id="ARBA00022490"/>
    </source>
</evidence>
<evidence type="ECO:0000259" key="9">
    <source>
        <dbReference type="Pfam" id="PF01171"/>
    </source>
</evidence>
<dbReference type="GO" id="GO:0002143">
    <property type="term" value="P:tRNA wobble position uridine thiolation"/>
    <property type="evidence" value="ECO:0007669"/>
    <property type="project" value="TreeGrafter"/>
</dbReference>
<dbReference type="UniPathway" id="UPA00988"/>
<evidence type="ECO:0000256" key="2">
    <source>
        <dbReference type="ARBA" id="ARBA00022555"/>
    </source>
</evidence>
<evidence type="ECO:0000256" key="6">
    <source>
        <dbReference type="HAMAP-Rule" id="MF_03053"/>
    </source>
</evidence>
<comment type="pathway">
    <text evidence="6">tRNA modification; 5-methoxycarbonylmethyl-2-thiouridine-tRNA biosynthesis.</text>
</comment>
<keyword evidence="7" id="KW-0067">ATP-binding</keyword>
<dbReference type="CDD" id="cd01713">
    <property type="entry name" value="CTU1-like"/>
    <property type="match status" value="1"/>
</dbReference>
<dbReference type="Pfam" id="PF01171">
    <property type="entry name" value="ATP_bind_3"/>
    <property type="match status" value="1"/>
</dbReference>
<organism evidence="11">
    <name type="scientific">Euplotes harpa</name>
    <dbReference type="NCBI Taxonomy" id="151035"/>
    <lineage>
        <taxon>Eukaryota</taxon>
        <taxon>Sar</taxon>
        <taxon>Alveolata</taxon>
        <taxon>Ciliophora</taxon>
        <taxon>Intramacronucleata</taxon>
        <taxon>Spirotrichea</taxon>
        <taxon>Hypotrichia</taxon>
        <taxon>Euplotida</taxon>
        <taxon>Euplotidae</taxon>
        <taxon>Euplotes</taxon>
    </lineage>
</organism>
<dbReference type="InterPro" id="IPR056369">
    <property type="entry name" value="CTU1-like_ATP-bd"/>
</dbReference>
<dbReference type="InterPro" id="IPR011063">
    <property type="entry name" value="TilS/TtcA_N"/>
</dbReference>
<evidence type="ECO:0000313" key="11">
    <source>
        <dbReference type="EMBL" id="CAE0353908.1"/>
    </source>
</evidence>
<feature type="domain" description="tRNA(Ile)-lysidine/2-thiocytidine synthase N-terminal" evidence="9">
    <location>
        <begin position="51"/>
        <end position="242"/>
    </location>
</feature>
<evidence type="ECO:0000256" key="4">
    <source>
        <dbReference type="ARBA" id="ARBA00022694"/>
    </source>
</evidence>
<keyword evidence="3 6" id="KW-0808">Transferase</keyword>
<keyword evidence="7" id="KW-0547">Nucleotide-binding</keyword>
<feature type="binding site" evidence="7">
    <location>
        <position position="60"/>
    </location>
    <ligand>
        <name>ATP</name>
        <dbReference type="ChEBI" id="CHEBI:30616"/>
    </ligand>
</feature>
<dbReference type="Gene3D" id="3.40.50.620">
    <property type="entry name" value="HUPs"/>
    <property type="match status" value="1"/>
</dbReference>
<dbReference type="GO" id="GO:0005739">
    <property type="term" value="C:mitochondrion"/>
    <property type="evidence" value="ECO:0007669"/>
    <property type="project" value="TreeGrafter"/>
</dbReference>
<dbReference type="InterPro" id="IPR014729">
    <property type="entry name" value="Rossmann-like_a/b/a_fold"/>
</dbReference>
<dbReference type="EMBL" id="HBII01030851">
    <property type="protein sequence ID" value="CAE0353908.1"/>
    <property type="molecule type" value="Transcribed_RNA"/>
</dbReference>
<sequence length="361" mass="41032">MKCHLCKERNAAIKRSKNGQAVCKECFFYVFEEEVHYTIVSNNLFKPGEKVGIGASGGKDSTVLAHVLTTLNERYSYGLELFLLSVDEGITGYRDDSLKTVELNKDFYKLPLLVISYKEIYGWTMDDIVKLVGLNNNCTFCGVFRRQALDRGAFKLGVDKICTGHNADDIAETVLMNILRGDFFRLSKCHKIITGEDDIMPRCKPLKYCYEKEIVMYAHLKKLDYFSTECSYAPQAYRGYVRELLKDMERVRPSAIVDIIHSAELMKLDADVKIPPRMNCSSCGFISSNKICKACVLLDGLNKGRPKIAMSRKAVIAYEHEQKKENDAKDEEIALKAAQDADLQTEKNQEESKQNVIEDKF</sequence>
<feature type="binding site" evidence="7">
    <location>
        <position position="164"/>
    </location>
    <ligand>
        <name>ATP</name>
        <dbReference type="ChEBI" id="CHEBI:30616"/>
    </ligand>
</feature>
<dbReference type="PIRSF" id="PIRSF004976">
    <property type="entry name" value="ATPase_YdaO"/>
    <property type="match status" value="1"/>
</dbReference>
<feature type="binding site" evidence="7">
    <location>
        <position position="169"/>
    </location>
    <ligand>
        <name>ATP</name>
        <dbReference type="ChEBI" id="CHEBI:30616"/>
    </ligand>
</feature>
<dbReference type="Pfam" id="PF16503">
    <property type="entry name" value="zn-ribbon_14"/>
    <property type="match status" value="1"/>
</dbReference>
<dbReference type="GO" id="GO:0016779">
    <property type="term" value="F:nucleotidyltransferase activity"/>
    <property type="evidence" value="ECO:0007669"/>
    <property type="project" value="UniProtKB-UniRule"/>
</dbReference>
<gene>
    <name evidence="11" type="ORF">EHAR0213_LOCUS12824</name>
</gene>
<evidence type="ECO:0000256" key="8">
    <source>
        <dbReference type="SAM" id="MobiDB-lite"/>
    </source>
</evidence>
<comment type="similarity">
    <text evidence="6">Belongs to the TtcA family. CTU1/NCS6/ATPBD3 subfamily.</text>
</comment>
<evidence type="ECO:0000256" key="3">
    <source>
        <dbReference type="ARBA" id="ARBA00022679"/>
    </source>
</evidence>
<evidence type="ECO:0000256" key="5">
    <source>
        <dbReference type="ARBA" id="ARBA00022884"/>
    </source>
</evidence>
<feature type="compositionally biased region" description="Basic and acidic residues" evidence="8">
    <location>
        <begin position="344"/>
        <end position="361"/>
    </location>
</feature>
<dbReference type="AlphaFoldDB" id="A0A7S3JIF8"/>
<evidence type="ECO:0000256" key="7">
    <source>
        <dbReference type="PIRSR" id="PIRSR004976-51"/>
    </source>
</evidence>
<comment type="subcellular location">
    <subcellularLocation>
        <location evidence="6">Cytoplasm</location>
    </subcellularLocation>
</comment>
<accession>A0A7S3JIF8</accession>
<dbReference type="PANTHER" id="PTHR11807:SF12">
    <property type="entry name" value="CYTOPLASMIC TRNA 2-THIOLATION PROTEIN 1"/>
    <property type="match status" value="1"/>
</dbReference>
<reference evidence="11" key="1">
    <citation type="submission" date="2021-01" db="EMBL/GenBank/DDBJ databases">
        <authorList>
            <person name="Corre E."/>
            <person name="Pelletier E."/>
            <person name="Niang G."/>
            <person name="Scheremetjew M."/>
            <person name="Finn R."/>
            <person name="Kale V."/>
            <person name="Holt S."/>
            <person name="Cochrane G."/>
            <person name="Meng A."/>
            <person name="Brown T."/>
            <person name="Cohen L."/>
        </authorList>
    </citation>
    <scope>NUCLEOTIDE SEQUENCE</scope>
    <source>
        <strain evidence="11">FSP1.4</strain>
    </source>
</reference>
<protein>
    <recommendedName>
        <fullName evidence="6">Cytoplasmic tRNA 2-thiolation protein 1</fullName>
        <ecNumber evidence="6">2.7.7.-</ecNumber>
    </recommendedName>
    <alternativeName>
        <fullName evidence="6">Cytoplasmic tRNA adenylyltransferase 1</fullName>
    </alternativeName>
</protein>
<keyword evidence="5 6" id="KW-0694">RNA-binding</keyword>
<feature type="region of interest" description="Disordered" evidence="8">
    <location>
        <begin position="339"/>
        <end position="361"/>
    </location>
</feature>
<keyword evidence="2 6" id="KW-0820">tRNA-binding</keyword>
<dbReference type="GO" id="GO:0000049">
    <property type="term" value="F:tRNA binding"/>
    <property type="evidence" value="ECO:0007669"/>
    <property type="project" value="UniProtKB-UniRule"/>
</dbReference>
<dbReference type="InterPro" id="IPR032442">
    <property type="entry name" value="CTU1_C"/>
</dbReference>
<name>A0A7S3JIF8_9SPIT</name>
<dbReference type="InterPro" id="IPR035107">
    <property type="entry name" value="tRNA_thiolation_TtcA_Ctu1"/>
</dbReference>
<evidence type="ECO:0000259" key="10">
    <source>
        <dbReference type="Pfam" id="PF16503"/>
    </source>
</evidence>
<dbReference type="InterPro" id="IPR020554">
    <property type="entry name" value="UPF0021_CS"/>
</dbReference>
<dbReference type="HAMAP" id="MF_03053">
    <property type="entry name" value="CTU1"/>
    <property type="match status" value="1"/>
</dbReference>
<dbReference type="GO" id="GO:0002144">
    <property type="term" value="C:cytosolic tRNA wobble base thiouridylase complex"/>
    <property type="evidence" value="ECO:0007669"/>
    <property type="project" value="TreeGrafter"/>
</dbReference>
<dbReference type="NCBIfam" id="TIGR00269">
    <property type="entry name" value="TIGR00269 family protein"/>
    <property type="match status" value="1"/>
</dbReference>
<dbReference type="InterPro" id="IPR000541">
    <property type="entry name" value="Ncs6/Tuc1/Ctu1"/>
</dbReference>
<feature type="domain" description="Cytoplasmic tRNA 2-thiolation protein 1 C-terminal" evidence="10">
    <location>
        <begin position="278"/>
        <end position="309"/>
    </location>
</feature>
<keyword evidence="4 6" id="KW-0819">tRNA processing</keyword>
<dbReference type="EC" id="2.7.7.-" evidence="6"/>
<dbReference type="SUPFAM" id="SSF52402">
    <property type="entry name" value="Adenine nucleotide alpha hydrolases-like"/>
    <property type="match status" value="1"/>
</dbReference>
<feature type="binding site" evidence="7">
    <location>
        <position position="86"/>
    </location>
    <ligand>
        <name>ATP</name>
        <dbReference type="ChEBI" id="CHEBI:30616"/>
    </ligand>
</feature>
<feature type="binding site" evidence="7">
    <location>
        <begin position="54"/>
        <end position="56"/>
    </location>
    <ligand>
        <name>ATP</name>
        <dbReference type="ChEBI" id="CHEBI:30616"/>
    </ligand>
</feature>
<dbReference type="PROSITE" id="PS01263">
    <property type="entry name" value="UPF0021"/>
    <property type="match status" value="1"/>
</dbReference>
<comment type="function">
    <text evidence="6">Plays a central role in 2-thiolation of mcm(5)S(2)U at tRNA wobble positions of tRNA(Lys), tRNA(Glu) and tRNA(Gln). Directly binds tRNAs and probably acts by catalyzing adenylation of tRNAs, an intermediate required for 2-thiolation. It is unclear whether it acts as a sulfurtransferase that transfers sulfur from thiocarboxylated URM1 onto the uridine of tRNAs at wobble position.</text>
</comment>
<dbReference type="FunFam" id="3.40.50.620:FF:000054">
    <property type="entry name" value="Cytoplasmic tRNA 2-thiolation protein 1"/>
    <property type="match status" value="1"/>
</dbReference>
<proteinExistence type="inferred from homology"/>